<dbReference type="GO" id="GO:0003743">
    <property type="term" value="F:translation initiation factor activity"/>
    <property type="evidence" value="ECO:0007669"/>
    <property type="project" value="UniProtKB-KW"/>
</dbReference>
<evidence type="ECO:0000256" key="2">
    <source>
        <dbReference type="ARBA" id="ARBA00022540"/>
    </source>
</evidence>
<evidence type="ECO:0000313" key="7">
    <source>
        <dbReference type="Proteomes" id="UP001479436"/>
    </source>
</evidence>
<evidence type="ECO:0000313" key="6">
    <source>
        <dbReference type="EMBL" id="KAK9765146.1"/>
    </source>
</evidence>
<keyword evidence="2 4" id="KW-0396">Initiation factor</keyword>
<evidence type="ECO:0000256" key="4">
    <source>
        <dbReference type="HAMAP-Rule" id="MF_03009"/>
    </source>
</evidence>
<dbReference type="PANTHER" id="PTHR21681">
    <property type="entry name" value="EUKARYOTIC TRANSLATION INITIATION FACTOR 3 SUBUNIT J"/>
    <property type="match status" value="1"/>
</dbReference>
<name>A0ABR2WUR2_9FUNG</name>
<dbReference type="Pfam" id="PF08597">
    <property type="entry name" value="eIF3_subunit"/>
    <property type="match status" value="1"/>
</dbReference>
<gene>
    <name evidence="4 6" type="primary">HCR1</name>
    <name evidence="6" type="ORF">K7432_006756</name>
</gene>
<evidence type="ECO:0000256" key="3">
    <source>
        <dbReference type="ARBA" id="ARBA00022917"/>
    </source>
</evidence>
<comment type="function">
    <text evidence="4">Component of the eukaryotic translation initiation factor 3 (eIF-3) complex, which is involved in protein synthesis of a specialized repertoire of mRNAs and, together with other initiation factors, stimulates binding of mRNA and methionyl-tRNAi to the 40S ribosome. The eIF-3 complex specifically targets and initiates translation of a subset of mRNAs involved in cell proliferation.</text>
</comment>
<keyword evidence="7" id="KW-1185">Reference proteome</keyword>
<protein>
    <recommendedName>
        <fullName evidence="4">Eukaryotic translation initiation factor 3 subunit J</fullName>
        <shortName evidence="4">eIF3j</shortName>
    </recommendedName>
    <alternativeName>
        <fullName evidence="4">Eukaryotic translation initiation factor 3 30 kDa subunit homolog</fullName>
        <shortName evidence="4">eIF-3 30 kDa subunit homolog</shortName>
    </alternativeName>
</protein>
<dbReference type="InterPro" id="IPR023194">
    <property type="entry name" value="eIF3-like_dom_sf"/>
</dbReference>
<comment type="caution">
    <text evidence="6">The sequence shown here is derived from an EMBL/GenBank/DDBJ whole genome shotgun (WGS) entry which is preliminary data.</text>
</comment>
<proteinExistence type="inferred from homology"/>
<dbReference type="Proteomes" id="UP001479436">
    <property type="component" value="Unassembled WGS sequence"/>
</dbReference>
<evidence type="ECO:0000256" key="5">
    <source>
        <dbReference type="SAM" id="MobiDB-lite"/>
    </source>
</evidence>
<dbReference type="EMBL" id="JASJQH010000310">
    <property type="protein sequence ID" value="KAK9765146.1"/>
    <property type="molecule type" value="Genomic_DNA"/>
</dbReference>
<feature type="region of interest" description="Disordered" evidence="5">
    <location>
        <begin position="72"/>
        <end position="98"/>
    </location>
</feature>
<comment type="subcellular location">
    <subcellularLocation>
        <location evidence="4">Cytoplasm</location>
    </subcellularLocation>
</comment>
<accession>A0ABR2WUR2</accession>
<feature type="compositionally biased region" description="Basic and acidic residues" evidence="5">
    <location>
        <begin position="72"/>
        <end position="88"/>
    </location>
</feature>
<comment type="similarity">
    <text evidence="4">Belongs to the eIF-3 subunit J family.</text>
</comment>
<sequence>MSDWEKEEFDEIPAVVVAKSGKFWGDEDEESDDVKDNWDDSESEEEEEKKVTPVAEPVKPKKVPLAEKIRLRQEEEERRKKEIAEKKAAMASGDDEAARRARLQALEVQADIENATDLFSGVSVKDTQVGDKLTRLQPKTKEEFEEFSDALIQRINSTRQVRPTIYMGFLETFIRELAEPLKDVDVRKLASILTTVANEKQRAAKDAAKGKKKTKKPTATIKQVDTIDTTDYSRNLDDDFDDFM</sequence>
<dbReference type="HAMAP" id="MF_03009">
    <property type="entry name" value="eIF3j"/>
    <property type="match status" value="1"/>
</dbReference>
<feature type="compositionally biased region" description="Acidic residues" evidence="5">
    <location>
        <begin position="26"/>
        <end position="47"/>
    </location>
</feature>
<dbReference type="Gene3D" id="1.10.246.60">
    <property type="entry name" value="Eukaryotic translation initiation factor 3 like domains"/>
    <property type="match status" value="1"/>
</dbReference>
<keyword evidence="1 4" id="KW-0963">Cytoplasm</keyword>
<evidence type="ECO:0000256" key="1">
    <source>
        <dbReference type="ARBA" id="ARBA00022490"/>
    </source>
</evidence>
<dbReference type="PANTHER" id="PTHR21681:SF0">
    <property type="entry name" value="EUKARYOTIC TRANSLATION INITIATION FACTOR 3 SUBUNIT J"/>
    <property type="match status" value="1"/>
</dbReference>
<dbReference type="InterPro" id="IPR013906">
    <property type="entry name" value="eIF3j"/>
</dbReference>
<organism evidence="6 7">
    <name type="scientific">Basidiobolus ranarum</name>
    <dbReference type="NCBI Taxonomy" id="34480"/>
    <lineage>
        <taxon>Eukaryota</taxon>
        <taxon>Fungi</taxon>
        <taxon>Fungi incertae sedis</taxon>
        <taxon>Zoopagomycota</taxon>
        <taxon>Entomophthoromycotina</taxon>
        <taxon>Basidiobolomycetes</taxon>
        <taxon>Basidiobolales</taxon>
        <taxon>Basidiobolaceae</taxon>
        <taxon>Basidiobolus</taxon>
    </lineage>
</organism>
<feature type="region of interest" description="Disordered" evidence="5">
    <location>
        <begin position="203"/>
        <end position="224"/>
    </location>
</feature>
<reference evidence="6 7" key="1">
    <citation type="submission" date="2023-04" db="EMBL/GenBank/DDBJ databases">
        <title>Genome of Basidiobolus ranarum AG-B5.</title>
        <authorList>
            <person name="Stajich J.E."/>
            <person name="Carter-House D."/>
            <person name="Gryganskyi A."/>
        </authorList>
    </citation>
    <scope>NUCLEOTIDE SEQUENCE [LARGE SCALE GENOMIC DNA]</scope>
    <source>
        <strain evidence="6 7">AG-B5</strain>
    </source>
</reference>
<comment type="subunit">
    <text evidence="4">Component of the eukaryotic translation initiation factor 3 (eIF-3) complex.</text>
</comment>
<keyword evidence="3 4" id="KW-0648">Protein biosynthesis</keyword>
<feature type="region of interest" description="Disordered" evidence="5">
    <location>
        <begin position="20"/>
        <end position="57"/>
    </location>
</feature>